<dbReference type="PROSITE" id="PS50850">
    <property type="entry name" value="MFS"/>
    <property type="match status" value="1"/>
</dbReference>
<evidence type="ECO:0000313" key="5">
    <source>
        <dbReference type="Proteomes" id="UP000322000"/>
    </source>
</evidence>
<keyword evidence="3" id="KW-0472">Membrane</keyword>
<dbReference type="Pfam" id="PF07690">
    <property type="entry name" value="MFS_1"/>
    <property type="match status" value="2"/>
</dbReference>
<reference evidence="6" key="1">
    <citation type="submission" date="2025-08" db="UniProtKB">
        <authorList>
            <consortium name="RefSeq"/>
        </authorList>
    </citation>
    <scope>IDENTIFICATION</scope>
</reference>
<dbReference type="GO" id="GO:0016020">
    <property type="term" value="C:membrane"/>
    <property type="evidence" value="ECO:0007669"/>
    <property type="project" value="UniProtKB-SubCell"/>
</dbReference>
<feature type="domain" description="Major facilitator superfamily (MFS) profile" evidence="4">
    <location>
        <begin position="58"/>
        <end position="645"/>
    </location>
</feature>
<feature type="transmembrane region" description="Helical" evidence="3">
    <location>
        <begin position="466"/>
        <end position="485"/>
    </location>
</feature>
<name>A0A7E5WBV5_TRINI</name>
<dbReference type="InterPro" id="IPR050327">
    <property type="entry name" value="Proton-linked_MCT"/>
</dbReference>
<feature type="transmembrane region" description="Helical" evidence="3">
    <location>
        <begin position="130"/>
        <end position="148"/>
    </location>
</feature>
<dbReference type="PANTHER" id="PTHR11360:SF238">
    <property type="entry name" value="SD10469P"/>
    <property type="match status" value="1"/>
</dbReference>
<feature type="transmembrane region" description="Helical" evidence="3">
    <location>
        <begin position="617"/>
        <end position="638"/>
    </location>
</feature>
<dbReference type="Gene3D" id="1.20.1250.20">
    <property type="entry name" value="MFS general substrate transporter like domains"/>
    <property type="match status" value="2"/>
</dbReference>
<keyword evidence="3" id="KW-0812">Transmembrane</keyword>
<feature type="compositionally biased region" description="Pro residues" evidence="2">
    <location>
        <begin position="663"/>
        <end position="688"/>
    </location>
</feature>
<proteinExistence type="predicted"/>
<feature type="compositionally biased region" description="Polar residues" evidence="2">
    <location>
        <begin position="723"/>
        <end position="734"/>
    </location>
</feature>
<feature type="transmembrane region" description="Helical" evidence="3">
    <location>
        <begin position="183"/>
        <end position="202"/>
    </location>
</feature>
<protein>
    <submittedName>
        <fullName evidence="6">Monocarboxylate transporter 6-like</fullName>
    </submittedName>
</protein>
<feature type="transmembrane region" description="Helical" evidence="3">
    <location>
        <begin position="533"/>
        <end position="550"/>
    </location>
</feature>
<feature type="transmembrane region" description="Helical" evidence="3">
    <location>
        <begin position="214"/>
        <end position="233"/>
    </location>
</feature>
<dbReference type="PANTHER" id="PTHR11360">
    <property type="entry name" value="MONOCARBOXYLATE TRANSPORTER"/>
    <property type="match status" value="1"/>
</dbReference>
<evidence type="ECO:0000256" key="1">
    <source>
        <dbReference type="ARBA" id="ARBA00004141"/>
    </source>
</evidence>
<gene>
    <name evidence="6" type="primary">LOC113501261</name>
</gene>
<dbReference type="Proteomes" id="UP000322000">
    <property type="component" value="Chromosome 15"/>
</dbReference>
<feature type="transmembrane region" description="Helical" evidence="3">
    <location>
        <begin position="587"/>
        <end position="605"/>
    </location>
</feature>
<dbReference type="KEGG" id="tnl:113501261"/>
<dbReference type="OrthoDB" id="6509908at2759"/>
<dbReference type="InterPro" id="IPR011701">
    <property type="entry name" value="MFS"/>
</dbReference>
<dbReference type="AlphaFoldDB" id="A0A7E5WBV5"/>
<evidence type="ECO:0000256" key="2">
    <source>
        <dbReference type="SAM" id="MobiDB-lite"/>
    </source>
</evidence>
<feature type="transmembrane region" description="Helical" evidence="3">
    <location>
        <begin position="98"/>
        <end position="118"/>
    </location>
</feature>
<dbReference type="GeneID" id="113501261"/>
<dbReference type="RefSeq" id="XP_026738144.1">
    <property type="nucleotide sequence ID" value="XM_026882343.1"/>
</dbReference>
<evidence type="ECO:0000313" key="6">
    <source>
        <dbReference type="RefSeq" id="XP_026738144.1"/>
    </source>
</evidence>
<evidence type="ECO:0000259" key="4">
    <source>
        <dbReference type="PROSITE" id="PS50850"/>
    </source>
</evidence>
<sequence>MSRPPKNIITTKANDTKRSILVVPSKVCSNAEEPELEGVEETEIAAQITVPEEGGWGWLVVAASFFCIFVLDGVYFTFGSIFHDMAHDLAVEESLVALINSIAVAVYFVGGPFVSALINRFGFRACTMSGSIIGSIALLCSYFCLSYATVLLFYGFIGGFGACLVSMSSGLIVGFYFERLRSLAMSIASVGSSVGIMIMFTVNTQLVRLAGWRVTTLFHCGLFGSLYFVGMVFRPLLSLTVTKTTEDPTRTVTYLPSLAAIKASPSRVRKEGVMPTGAERLFSAVSNVHFPTAANVVKEGIVTKTMSNQAGPSAVPVGMSRLTVTAQGPSGGISQRQLNKVKSMMSKTSVQERTKEPLLNVEVNLKVEPQQKLSCWQRLCHWEEHVPQSRPMYRDDAFYGGKLENLPAYQKSVLDTSPEARTGLEYQMAVSRAVTAVDLSEKRGVFTTAVRRILATMMDPKLLKKISFILFCTSGFFTYLGYLVPYVFLPDRNLDAGIAPQHCSLFVSVIGFANAVGRLVIGALACKYSPLKLYMGACLIAGFGIIAFNLSFNVYYQYFCCIVFGFHIASLSSIRSMVIVNLYGLDMLTNATGMMLMFQGIGSLLSTPLSSVLKNQFGYAVSFYVAGAFVLISGFILLPLKKINDREKQAEEKKNASTDPKPPEQVVPPPPVHNPPPSPNAPPQPSQFPQPLSQPQATPYSQGSQYTQQASQHTQTSQMAQNPKRNMNPSQRGK</sequence>
<keyword evidence="5" id="KW-1185">Reference proteome</keyword>
<comment type="subcellular location">
    <subcellularLocation>
        <location evidence="1">Membrane</location>
        <topology evidence="1">Multi-pass membrane protein</topology>
    </subcellularLocation>
</comment>
<feature type="transmembrane region" description="Helical" evidence="3">
    <location>
        <begin position="556"/>
        <end position="575"/>
    </location>
</feature>
<feature type="transmembrane region" description="Helical" evidence="3">
    <location>
        <begin position="154"/>
        <end position="176"/>
    </location>
</feature>
<dbReference type="InterPro" id="IPR020846">
    <property type="entry name" value="MFS_dom"/>
</dbReference>
<feature type="transmembrane region" description="Helical" evidence="3">
    <location>
        <begin position="505"/>
        <end position="526"/>
    </location>
</feature>
<feature type="compositionally biased region" description="Low complexity" evidence="2">
    <location>
        <begin position="704"/>
        <end position="721"/>
    </location>
</feature>
<dbReference type="InterPro" id="IPR036259">
    <property type="entry name" value="MFS_trans_sf"/>
</dbReference>
<dbReference type="InParanoid" id="A0A7E5WBV5"/>
<feature type="transmembrane region" description="Helical" evidence="3">
    <location>
        <begin position="56"/>
        <end position="78"/>
    </location>
</feature>
<keyword evidence="3" id="KW-1133">Transmembrane helix</keyword>
<dbReference type="SUPFAM" id="SSF103473">
    <property type="entry name" value="MFS general substrate transporter"/>
    <property type="match status" value="1"/>
</dbReference>
<organism evidence="5 6">
    <name type="scientific">Trichoplusia ni</name>
    <name type="common">Cabbage looper</name>
    <dbReference type="NCBI Taxonomy" id="7111"/>
    <lineage>
        <taxon>Eukaryota</taxon>
        <taxon>Metazoa</taxon>
        <taxon>Ecdysozoa</taxon>
        <taxon>Arthropoda</taxon>
        <taxon>Hexapoda</taxon>
        <taxon>Insecta</taxon>
        <taxon>Pterygota</taxon>
        <taxon>Neoptera</taxon>
        <taxon>Endopterygota</taxon>
        <taxon>Lepidoptera</taxon>
        <taxon>Glossata</taxon>
        <taxon>Ditrysia</taxon>
        <taxon>Noctuoidea</taxon>
        <taxon>Noctuidae</taxon>
        <taxon>Plusiinae</taxon>
        <taxon>Trichoplusia</taxon>
    </lineage>
</organism>
<evidence type="ECO:0000256" key="3">
    <source>
        <dbReference type="SAM" id="Phobius"/>
    </source>
</evidence>
<dbReference type="GO" id="GO:0008028">
    <property type="term" value="F:monocarboxylic acid transmembrane transporter activity"/>
    <property type="evidence" value="ECO:0007669"/>
    <property type="project" value="TreeGrafter"/>
</dbReference>
<accession>A0A7E5WBV5</accession>
<feature type="region of interest" description="Disordered" evidence="2">
    <location>
        <begin position="648"/>
        <end position="734"/>
    </location>
</feature>